<feature type="domain" description="Hedgehog/Intein (Hint)" evidence="4">
    <location>
        <begin position="365"/>
        <end position="498"/>
    </location>
</feature>
<protein>
    <recommendedName>
        <fullName evidence="4">Hedgehog/Intein (Hint) domain-containing protein</fullName>
    </recommendedName>
</protein>
<keyword evidence="1" id="KW-0328">Glycosyltransferase</keyword>
<gene>
    <name evidence="5" type="ORF">AAJCM20276_10850</name>
</gene>
<accession>A0A6S6PIK4</accession>
<dbReference type="Pfam" id="PF13692">
    <property type="entry name" value="Glyco_trans_1_4"/>
    <property type="match status" value="1"/>
</dbReference>
<evidence type="ECO:0000256" key="2">
    <source>
        <dbReference type="ARBA" id="ARBA00022679"/>
    </source>
</evidence>
<dbReference type="Pfam" id="PF13403">
    <property type="entry name" value="Hint_2"/>
    <property type="match status" value="1"/>
</dbReference>
<dbReference type="NCBIfam" id="TIGR04415">
    <property type="entry name" value="O_hepto_targRPT"/>
    <property type="match status" value="3"/>
</dbReference>
<dbReference type="AlphaFoldDB" id="A0A6S6PIK4"/>
<reference evidence="5 6" key="1">
    <citation type="submission" date="2020-07" db="EMBL/GenBank/DDBJ databases">
        <title>Complete Genome Sequence of an acetic acid bacterium, Acetobacter aceti JCM20276.</title>
        <authorList>
            <person name="Hirose Y."/>
            <person name="Mihara H."/>
        </authorList>
    </citation>
    <scope>NUCLEOTIDE SEQUENCE [LARGE SCALE GENOMIC DNA]</scope>
    <source>
        <strain evidence="5 6">JCM20276</strain>
    </source>
</reference>
<name>A0A6S6PIK4_ACEAC</name>
<feature type="region of interest" description="Disordered" evidence="3">
    <location>
        <begin position="638"/>
        <end position="666"/>
    </location>
</feature>
<dbReference type="SUPFAM" id="SSF51126">
    <property type="entry name" value="Pectin lyase-like"/>
    <property type="match status" value="1"/>
</dbReference>
<evidence type="ECO:0000313" key="5">
    <source>
        <dbReference type="EMBL" id="BCI66461.1"/>
    </source>
</evidence>
<dbReference type="GO" id="GO:0016757">
    <property type="term" value="F:glycosyltransferase activity"/>
    <property type="evidence" value="ECO:0007669"/>
    <property type="project" value="UniProtKB-KW"/>
</dbReference>
<evidence type="ECO:0000313" key="6">
    <source>
        <dbReference type="Proteomes" id="UP000515220"/>
    </source>
</evidence>
<dbReference type="Gene3D" id="3.40.50.2000">
    <property type="entry name" value="Glycogen Phosphorylase B"/>
    <property type="match status" value="1"/>
</dbReference>
<dbReference type="Gene3D" id="2.160.20.20">
    <property type="match status" value="1"/>
</dbReference>
<dbReference type="PANTHER" id="PTHR12526">
    <property type="entry name" value="GLYCOSYLTRANSFERASE"/>
    <property type="match status" value="1"/>
</dbReference>
<dbReference type="Proteomes" id="UP000515220">
    <property type="component" value="Chromosome"/>
</dbReference>
<dbReference type="InterPro" id="IPR036844">
    <property type="entry name" value="Hint_dom_sf"/>
</dbReference>
<organism evidence="5 6">
    <name type="scientific">Acetobacter aceti</name>
    <dbReference type="NCBI Taxonomy" id="435"/>
    <lineage>
        <taxon>Bacteria</taxon>
        <taxon>Pseudomonadati</taxon>
        <taxon>Pseudomonadota</taxon>
        <taxon>Alphaproteobacteria</taxon>
        <taxon>Acetobacterales</taxon>
        <taxon>Acetobacteraceae</taxon>
        <taxon>Acetobacter</taxon>
        <taxon>Acetobacter subgen. Acetobacter</taxon>
    </lineage>
</organism>
<feature type="compositionally biased region" description="Basic and acidic residues" evidence="3">
    <location>
        <begin position="656"/>
        <end position="666"/>
    </location>
</feature>
<dbReference type="SUPFAM" id="SSF51294">
    <property type="entry name" value="Hedgehog/intein (Hint) domain"/>
    <property type="match status" value="1"/>
</dbReference>
<dbReference type="SUPFAM" id="SSF53756">
    <property type="entry name" value="UDP-Glycosyltransferase/glycogen phosphorylase"/>
    <property type="match status" value="1"/>
</dbReference>
<evidence type="ECO:0000256" key="3">
    <source>
        <dbReference type="SAM" id="MobiDB-lite"/>
    </source>
</evidence>
<evidence type="ECO:0000259" key="4">
    <source>
        <dbReference type="Pfam" id="PF13403"/>
    </source>
</evidence>
<evidence type="ECO:0000256" key="1">
    <source>
        <dbReference type="ARBA" id="ARBA00022676"/>
    </source>
</evidence>
<dbReference type="InterPro" id="IPR012332">
    <property type="entry name" value="Autotransporter_pectin_lyase_C"/>
</dbReference>
<proteinExistence type="predicted"/>
<dbReference type="InterPro" id="IPR011050">
    <property type="entry name" value="Pectin_lyase_fold/virulence"/>
</dbReference>
<keyword evidence="2" id="KW-0808">Transferase</keyword>
<dbReference type="PANTHER" id="PTHR12526:SF510">
    <property type="entry name" value="D-INOSITOL 3-PHOSPHATE GLYCOSYLTRANSFERASE"/>
    <property type="match status" value="1"/>
</dbReference>
<dbReference type="CDD" id="cd03801">
    <property type="entry name" value="GT4_PimA-like"/>
    <property type="match status" value="1"/>
</dbReference>
<dbReference type="InterPro" id="IPR028992">
    <property type="entry name" value="Hedgehog/Intein_dom"/>
</dbReference>
<dbReference type="EMBL" id="AP023326">
    <property type="protein sequence ID" value="BCI66461.1"/>
    <property type="molecule type" value="Genomic_DNA"/>
</dbReference>
<dbReference type="InterPro" id="IPR030930">
    <property type="entry name" value="AIDA"/>
</dbReference>
<sequence>MNVTGPGVTSVTSSNSPADTVTVENGGILFVSSGGVISSLAVLSGGKATIGKQADTSDALGTEGIVSGGVVSSGGIFSVYAGGLVEDVTVSASQVMVSSGAVASNMTLVSGVTEVLYGVDSGATVQANADQSLQAGGSAVGATLQLGTQDIGNGGTAISTTVIGDSADDTAYGGGQNINAGGYASHTLVTQYGNQQIRSNGSATDTTLTNGGVQDIQGGGSATSTTVSSGGVLQVDGGAFLSGATISNGGTLEATSAVGSTTTVSDVTVLSGGTLEMKDAGITVTGLTLYSGADIQLDTISYSASGAQQTTYSVSGNTLTVSGYDAGGDAVTQAFSFAGTVGTITPDEFSLVQGVNGTGVNYAACYCPGTLIATKDGEVPVEQLKIGDMVRVASGALKKIRWIGRRSYAAEFVSNNRGLLPILIKANALADNVPRRDLKVSPLHAMYLDGVLVAASSLINGETVVQCELNEQIDYFNIELDTHDLLLAEGAPSESYVEDGGRGIFHNAAEFYTRYPDAVTMEAVHCAPRVEEGEALVAIWQRINARAQALKTQHLSGEVAAASIHGVSGWFAGLADAKPFAVELVLDGEVVAHFMTEEGQIVPTENGSEKRHYFGMIYPQALASRDVVIRRAEDGLHLFPGVQPETPEEASPTKQADGKRKTPFDPADYRGAVDHVSHTCIGGWIWNEKRPWEKASLDICIDGKRVGTVPAVNYRADLIPAGMGNGWSGFRMTLKEPLDWKASHTVAVLFSGTDVHLPGSPAQLSVPEQFDETLRNVIGRAVKDLSTSTERRKVLSFILEQAAHLRQKEADLDGQREKRADLHHERQLAGRAAADMPVMRRALVICEAMPRIGHDPDAAPLLSHIRSLARLGYDVTVSTVDHVAVPETEKLLETDGISIARAPLYASPEEVLRRQAGCFDLVYLRGLNAASSYAGLARRYMGRATVVYGTRELQYLRLERQAETEARVDLLRAIGRMRTYEVTTALLCDQVIVHSQLEANRLQHLVPALNVHVVPWEVQPEAVEQPSSARSGVAFFGYYDRADSLDAAILLVREIMPMVWARRPDIKCLLAGPGQGKTVSTLAMPVEPGCGGVEILEGIDNPTKALFPQVLAGVVPLNFGAGVDGVVLSAFAAGVPCVMSAVSAEGLVLPGRLKGLGQNSVEGIAEQILRLHDEPETSDELGRTELRLIREQFSVANVDRCFSQALGVKLVSSDIISMAG</sequence>